<feature type="transmembrane region" description="Helical" evidence="1">
    <location>
        <begin position="176"/>
        <end position="198"/>
    </location>
</feature>
<evidence type="ECO:0000313" key="2">
    <source>
        <dbReference type="EMBL" id="MDO6963319.1"/>
    </source>
</evidence>
<dbReference type="RefSeq" id="WP_304375235.1">
    <property type="nucleotide sequence ID" value="NZ_JAUOZU010000005.1"/>
</dbReference>
<proteinExistence type="predicted"/>
<keyword evidence="1" id="KW-0472">Membrane</keyword>
<dbReference type="EMBL" id="JAUOZU010000005">
    <property type="protein sequence ID" value="MDO6963319.1"/>
    <property type="molecule type" value="Genomic_DNA"/>
</dbReference>
<dbReference type="PANTHER" id="PTHR41795:SF1">
    <property type="entry name" value="EXOPOLYSACCHARIDE SYNTHESIS PROTEIN"/>
    <property type="match status" value="1"/>
</dbReference>
<evidence type="ECO:0000256" key="1">
    <source>
        <dbReference type="SAM" id="Phobius"/>
    </source>
</evidence>
<feature type="transmembrane region" description="Helical" evidence="1">
    <location>
        <begin position="133"/>
        <end position="156"/>
    </location>
</feature>
<sequence length="223" mass="25206">MELTDTGNNTAEKPERLSDLLRHLTDNAGARITLGEIADAMAERSFGAFLLVFCLPNMIPLPPGATFILGLPLVFVAFQMAFSRIDTIWLPKRLHDYAFDNRAFAKVIDKIMPSLTWAERFIRPRLWPTKTRLFERFIGLFALVLALIVFLPIPLGNMGPSYALALIGLGLTERDGITFGIGAAIGLIFTAIIGYVSYELIWLIPWFFRHVPDYWDSLIHFFN</sequence>
<evidence type="ECO:0000313" key="3">
    <source>
        <dbReference type="Proteomes" id="UP001174932"/>
    </source>
</evidence>
<keyword evidence="1" id="KW-1133">Transmembrane helix</keyword>
<dbReference type="PIRSF" id="PIRSF033239">
    <property type="entry name" value="ExoD"/>
    <property type="match status" value="1"/>
</dbReference>
<feature type="transmembrane region" description="Helical" evidence="1">
    <location>
        <begin position="65"/>
        <end position="83"/>
    </location>
</feature>
<accession>A0ABT8YHZ2</accession>
<dbReference type="Pfam" id="PF06055">
    <property type="entry name" value="ExoD"/>
    <property type="match status" value="1"/>
</dbReference>
<dbReference type="PANTHER" id="PTHR41795">
    <property type="entry name" value="EXOPOLYSACCHARIDE SYNTHESIS PROTEIN"/>
    <property type="match status" value="1"/>
</dbReference>
<dbReference type="InterPro" id="IPR010331">
    <property type="entry name" value="ExoD"/>
</dbReference>
<dbReference type="Proteomes" id="UP001174932">
    <property type="component" value="Unassembled WGS sequence"/>
</dbReference>
<reference evidence="2" key="1">
    <citation type="journal article" date="2015" name="Int. J. Syst. Evol. Microbiol.">
        <title>Rhizobium alvei sp. nov., isolated from a freshwater river.</title>
        <authorList>
            <person name="Sheu S.Y."/>
            <person name="Huang H.W."/>
            <person name="Young C.C."/>
            <person name="Chen W.M."/>
        </authorList>
    </citation>
    <scope>NUCLEOTIDE SEQUENCE</scope>
    <source>
        <strain evidence="2">TNR-22</strain>
    </source>
</reference>
<comment type="caution">
    <text evidence="2">The sequence shown here is derived from an EMBL/GenBank/DDBJ whole genome shotgun (WGS) entry which is preliminary data.</text>
</comment>
<organism evidence="2 3">
    <name type="scientific">Rhizobium alvei</name>
    <dbReference type="NCBI Taxonomy" id="1132659"/>
    <lineage>
        <taxon>Bacteria</taxon>
        <taxon>Pseudomonadati</taxon>
        <taxon>Pseudomonadota</taxon>
        <taxon>Alphaproteobacteria</taxon>
        <taxon>Hyphomicrobiales</taxon>
        <taxon>Rhizobiaceae</taxon>
        <taxon>Rhizobium/Agrobacterium group</taxon>
        <taxon>Rhizobium</taxon>
    </lineage>
</organism>
<reference evidence="2" key="2">
    <citation type="submission" date="2023-07" db="EMBL/GenBank/DDBJ databases">
        <authorList>
            <person name="Shen H."/>
        </authorList>
    </citation>
    <scope>NUCLEOTIDE SEQUENCE</scope>
    <source>
        <strain evidence="2">TNR-22</strain>
    </source>
</reference>
<keyword evidence="3" id="KW-1185">Reference proteome</keyword>
<name>A0ABT8YHZ2_9HYPH</name>
<gene>
    <name evidence="2" type="ORF">Q4481_05075</name>
</gene>
<protein>
    <submittedName>
        <fullName evidence="2">Exopolysaccharide biosynthesis protein</fullName>
    </submittedName>
</protein>
<keyword evidence="1" id="KW-0812">Transmembrane</keyword>